<feature type="region of interest" description="Disordered" evidence="1">
    <location>
        <begin position="1"/>
        <end position="42"/>
    </location>
</feature>
<organism evidence="2 3">
    <name type="scientific">Peterkaempfera bronchialis</name>
    <dbReference type="NCBI Taxonomy" id="2126346"/>
    <lineage>
        <taxon>Bacteria</taxon>
        <taxon>Bacillati</taxon>
        <taxon>Actinomycetota</taxon>
        <taxon>Actinomycetes</taxon>
        <taxon>Kitasatosporales</taxon>
        <taxon>Streptomycetaceae</taxon>
        <taxon>Peterkaempfera</taxon>
    </lineage>
</organism>
<dbReference type="KEGG" id="stri:C7M71_018990"/>
<proteinExistence type="predicted"/>
<evidence type="ECO:0000313" key="2">
    <source>
        <dbReference type="EMBL" id="AXI79187.1"/>
    </source>
</evidence>
<feature type="region of interest" description="Disordered" evidence="1">
    <location>
        <begin position="241"/>
        <end position="263"/>
    </location>
</feature>
<evidence type="ECO:0000313" key="3">
    <source>
        <dbReference type="Proteomes" id="UP000249340"/>
    </source>
</evidence>
<dbReference type="Proteomes" id="UP000249340">
    <property type="component" value="Chromosome"/>
</dbReference>
<gene>
    <name evidence="2" type="ORF">C7M71_018990</name>
</gene>
<dbReference type="AlphaFoldDB" id="A0A345SZN2"/>
<feature type="compositionally biased region" description="Basic and acidic residues" evidence="1">
    <location>
        <begin position="253"/>
        <end position="263"/>
    </location>
</feature>
<feature type="compositionally biased region" description="Basic residues" evidence="1">
    <location>
        <begin position="1"/>
        <end position="10"/>
    </location>
</feature>
<dbReference type="EMBL" id="CP031264">
    <property type="protein sequence ID" value="AXI79187.1"/>
    <property type="molecule type" value="Genomic_DNA"/>
</dbReference>
<protein>
    <submittedName>
        <fullName evidence="2">Uncharacterized protein</fullName>
    </submittedName>
</protein>
<keyword evidence="3" id="KW-1185">Reference proteome</keyword>
<sequence>MKAWPWRRNRPYPASRQHTHQQSRPGGADHRTPGHTARHRREASVIRIPVPDRTAAPVRRRAIAAAGAVLATVALTACGNTARPGSAAVVGDHRITTSAVQAQVVAYRDAVAEESQGIPQPENAGLARNTVREMILSDLVAHALTQQGLTVTPGEIQQARAADARQLGGEAGLRRALLEQKGVAPNAADDFYRRILGMQKLAQHSGEDPDTQQGTEAIRKALIESSGSIKVELNPRYGSWDPKTISFSEGGDDWLHAPRTEPS</sequence>
<dbReference type="SUPFAM" id="SSF109998">
    <property type="entry name" value="Triger factor/SurA peptide-binding domain-like"/>
    <property type="match status" value="1"/>
</dbReference>
<dbReference type="InterPro" id="IPR027304">
    <property type="entry name" value="Trigger_fact/SurA_dom_sf"/>
</dbReference>
<name>A0A345SZN2_9ACTN</name>
<dbReference type="OrthoDB" id="3212108at2"/>
<reference evidence="3" key="1">
    <citation type="submission" date="2018-07" db="EMBL/GenBank/DDBJ databases">
        <title>Streptacidiphilus bronchialis DSM 106435 chromosome.</title>
        <authorList>
            <person name="Batra D."/>
            <person name="Gulvik C.A."/>
        </authorList>
    </citation>
    <scope>NUCLEOTIDE SEQUENCE [LARGE SCALE GENOMIC DNA]</scope>
    <source>
        <strain evidence="3">DSM 106435</strain>
    </source>
</reference>
<accession>A0A345SZN2</accession>
<dbReference type="Gene3D" id="1.10.4030.10">
    <property type="entry name" value="Porin chaperone SurA, peptide-binding domain"/>
    <property type="match status" value="1"/>
</dbReference>
<dbReference type="Pfam" id="PF13624">
    <property type="entry name" value="SurA_N_3"/>
    <property type="match status" value="1"/>
</dbReference>
<evidence type="ECO:0000256" key="1">
    <source>
        <dbReference type="SAM" id="MobiDB-lite"/>
    </source>
</evidence>